<dbReference type="OrthoDB" id="9780903at2"/>
<keyword evidence="2" id="KW-1185">Reference proteome</keyword>
<dbReference type="PROSITE" id="PS51257">
    <property type="entry name" value="PROKAR_LIPOPROTEIN"/>
    <property type="match status" value="1"/>
</dbReference>
<reference evidence="2" key="1">
    <citation type="submission" date="2016-10" db="EMBL/GenBank/DDBJ databases">
        <authorList>
            <person name="Wegmann U."/>
        </authorList>
    </citation>
    <scope>NUCLEOTIDE SEQUENCE [LARGE SCALE GENOMIC DNA]</scope>
</reference>
<dbReference type="SUPFAM" id="SSF50969">
    <property type="entry name" value="YVTN repeat-like/Quinoprotein amine dehydrogenase"/>
    <property type="match status" value="1"/>
</dbReference>
<protein>
    <submittedName>
        <fullName evidence="1">Uncharacterized protein</fullName>
    </submittedName>
</protein>
<dbReference type="KEGG" id="dpg:DESPIGER_0555"/>
<dbReference type="InterPro" id="IPR011044">
    <property type="entry name" value="Quino_amine_DH_bsu"/>
</dbReference>
<evidence type="ECO:0000313" key="1">
    <source>
        <dbReference type="EMBL" id="SFV72442.1"/>
    </source>
</evidence>
<sequence length="488" mass="55113">MKRLLHCHQYYFCILLLFISPLFFSCPDMIYAVPSAPSEGFIMDMVPLLGSNGRIKAIAPDCRAMTGFLDGAPFVWSRDFGLVRLAPPKGHFGMGDFLSDDGRSMLGFVSINDAIHPAPYGQTWARPGFIWRYGEPLQYMSKHGIADVEWYGLSADGKTALGYGKRNPPSSPAAAKGKAAENLELTPYYNRWFSVRNRHQFRVLDKIARPDASPYYRLLSRDGKKLLQKQQNNSVQVVDLQTGKLRPLAFGGVLPHASVDLAKGEKRILQAGDPQNPLFRWGRWPGFRRSRILSDSELKKAAPDSPLHADWILDDFFCSIPSFDARFTLCALYLKQVPKKPARPFLLDSKTLTVLVRLDAKGNDIPIDDGPALMGLDISDDGKTILYEMDAEIWIWNEDLLLPHDSIPRPMPLARYLEHFGLSLPSERTIKSAVMSPDGQCFFGELGLYDDEQFPYKQFLACIKGDYPRPRWELHSKKISNRGDQPVR</sequence>
<accession>A0A1K1LCL4</accession>
<gene>
    <name evidence="1" type="ORF">DESPIGER_0555</name>
</gene>
<dbReference type="EMBL" id="LT630450">
    <property type="protein sequence ID" value="SFV72442.1"/>
    <property type="molecule type" value="Genomic_DNA"/>
</dbReference>
<evidence type="ECO:0000313" key="2">
    <source>
        <dbReference type="Proteomes" id="UP000186323"/>
    </source>
</evidence>
<name>A0A1K1LCL4_9BACT</name>
<proteinExistence type="predicted"/>
<dbReference type="Proteomes" id="UP000186323">
    <property type="component" value="Chromosome I"/>
</dbReference>
<organism evidence="1 2">
    <name type="scientific">Desulfovibrio piger</name>
    <dbReference type="NCBI Taxonomy" id="901"/>
    <lineage>
        <taxon>Bacteria</taxon>
        <taxon>Pseudomonadati</taxon>
        <taxon>Thermodesulfobacteriota</taxon>
        <taxon>Desulfovibrionia</taxon>
        <taxon>Desulfovibrionales</taxon>
        <taxon>Desulfovibrionaceae</taxon>
        <taxon>Desulfovibrio</taxon>
    </lineage>
</organism>
<dbReference type="RefSeq" id="WP_072332793.1">
    <property type="nucleotide sequence ID" value="NZ_JAXXLW010000009.1"/>
</dbReference>
<dbReference type="AlphaFoldDB" id="A0A1K1LCL4"/>